<proteinExistence type="predicted"/>
<keyword evidence="3" id="KW-1185">Reference proteome</keyword>
<gene>
    <name evidence="2" type="ORF">D1Z90_01720</name>
</gene>
<name>A0A418YKJ5_9GAMM</name>
<sequence length="201" mass="22571">MELFFNTTFGFPTIVFTCAVIMFTLYWLCAILGMVELEILDFDLDETALDLTGLMQKMKLDGVPVTIALSLLFYFSWVVSMAIQYQLLNFDLSVLANLLVGIGVMIVSLFIGDMIASQAVRPLRKVFRDQEVLSKKDLVGQVATVRSHSVSQTFGEAIFKDGAAGIQIKIRSYQENQLTKGDQVMLLEYQSQQDTYTVAKH</sequence>
<evidence type="ECO:0000313" key="3">
    <source>
        <dbReference type="Proteomes" id="UP000283255"/>
    </source>
</evidence>
<feature type="transmembrane region" description="Helical" evidence="1">
    <location>
        <begin position="94"/>
        <end position="116"/>
    </location>
</feature>
<keyword evidence="1" id="KW-0812">Transmembrane</keyword>
<protein>
    <submittedName>
        <fullName evidence="2">DUF1449 family protein</fullName>
    </submittedName>
</protein>
<reference evidence="2 3" key="2">
    <citation type="submission" date="2019-01" db="EMBL/GenBank/DDBJ databases">
        <title>Motilimonas pumilus sp. nov., isolated from the gut of sea cucumber (Apostichopus japonicus).</title>
        <authorList>
            <person name="Wang F.-Q."/>
            <person name="Ren L.-H."/>
            <person name="Lin Y.-W."/>
            <person name="Sun G.-H."/>
            <person name="Du Z.-J."/>
            <person name="Zhao J.-X."/>
            <person name="Liu X.-J."/>
            <person name="Liu L.-J."/>
        </authorList>
    </citation>
    <scope>NUCLEOTIDE SEQUENCE [LARGE SCALE GENOMIC DNA]</scope>
    <source>
        <strain evidence="2 3">PLHSC7-2</strain>
    </source>
</reference>
<evidence type="ECO:0000313" key="2">
    <source>
        <dbReference type="EMBL" id="RJG51476.1"/>
    </source>
</evidence>
<dbReference type="EMBL" id="QZCH01000001">
    <property type="protein sequence ID" value="RJG51476.1"/>
    <property type="molecule type" value="Genomic_DNA"/>
</dbReference>
<dbReference type="RefSeq" id="WP_119909000.1">
    <property type="nucleotide sequence ID" value="NZ_QZCH01000001.1"/>
</dbReference>
<dbReference type="Gene3D" id="2.40.50.140">
    <property type="entry name" value="Nucleic acid-binding proteins"/>
    <property type="match status" value="1"/>
</dbReference>
<organism evidence="2 3">
    <name type="scientific">Motilimonas pumila</name>
    <dbReference type="NCBI Taxonomy" id="2303987"/>
    <lineage>
        <taxon>Bacteria</taxon>
        <taxon>Pseudomonadati</taxon>
        <taxon>Pseudomonadota</taxon>
        <taxon>Gammaproteobacteria</taxon>
        <taxon>Alteromonadales</taxon>
        <taxon>Alteromonadales genera incertae sedis</taxon>
        <taxon>Motilimonas</taxon>
    </lineage>
</organism>
<keyword evidence="1" id="KW-0472">Membrane</keyword>
<reference evidence="2 3" key="1">
    <citation type="submission" date="2018-09" db="EMBL/GenBank/DDBJ databases">
        <authorList>
            <person name="Wang F."/>
        </authorList>
    </citation>
    <scope>NUCLEOTIDE SEQUENCE [LARGE SCALE GENOMIC DNA]</scope>
    <source>
        <strain evidence="2 3">PLHSC7-2</strain>
    </source>
</reference>
<accession>A0A418YKJ5</accession>
<feature type="transmembrane region" description="Helical" evidence="1">
    <location>
        <begin position="65"/>
        <end position="88"/>
    </location>
</feature>
<dbReference type="OrthoDB" id="8912654at2"/>
<comment type="caution">
    <text evidence="2">The sequence shown here is derived from an EMBL/GenBank/DDBJ whole genome shotgun (WGS) entry which is preliminary data.</text>
</comment>
<keyword evidence="1" id="KW-1133">Transmembrane helix</keyword>
<dbReference type="InterPro" id="IPR012340">
    <property type="entry name" value="NA-bd_OB-fold"/>
</dbReference>
<dbReference type="Proteomes" id="UP000283255">
    <property type="component" value="Unassembled WGS sequence"/>
</dbReference>
<dbReference type="AlphaFoldDB" id="A0A418YKJ5"/>
<feature type="transmembrane region" description="Helical" evidence="1">
    <location>
        <begin position="12"/>
        <end position="35"/>
    </location>
</feature>
<evidence type="ECO:0000256" key="1">
    <source>
        <dbReference type="SAM" id="Phobius"/>
    </source>
</evidence>